<accession>V6LHA3</accession>
<organism evidence="1">
    <name type="scientific">Spironucleus salmonicida</name>
    <dbReference type="NCBI Taxonomy" id="348837"/>
    <lineage>
        <taxon>Eukaryota</taxon>
        <taxon>Metamonada</taxon>
        <taxon>Diplomonadida</taxon>
        <taxon>Hexamitidae</taxon>
        <taxon>Hexamitinae</taxon>
        <taxon>Spironucleus</taxon>
    </lineage>
</organism>
<gene>
    <name evidence="1" type="ORF">SS50377_16706</name>
    <name evidence="2" type="ORF">SS50377_20996</name>
</gene>
<dbReference type="EMBL" id="AUWU02000001">
    <property type="protein sequence ID" value="KAH0577642.1"/>
    <property type="molecule type" value="Genomic_DNA"/>
</dbReference>
<dbReference type="VEuPathDB" id="GiardiaDB:SS50377_20996"/>
<evidence type="ECO:0000313" key="2">
    <source>
        <dbReference type="EMBL" id="KAH0577642.1"/>
    </source>
</evidence>
<keyword evidence="3" id="KW-1185">Reference proteome</keyword>
<sequence length="261" mass="30086">MAESITDYELLLLTYTQNAAPVKPSKDDENSSYSRFAKLANSVSHGDTPISFVQPSVETVKQLKQTSYNINDLSMFLEDREAYVTEGNRLKQKILLNDDRTALRQRKILQNFITEQSVLSANQRSKLVLQREKEALQSAKNTFLFYEEQFISMTRWSAFQQLRFLGEDQRKQEGKVLAKRQALLQKSINLQLSFIEQYETDSLKFLSGLQKFRQEQAKVNSGCDDIIASEAFIAQVDGERDLQHIFNVKIQSVEGIFDDFE</sequence>
<dbReference type="Proteomes" id="UP000018208">
    <property type="component" value="Unassembled WGS sequence"/>
</dbReference>
<protein>
    <submittedName>
        <fullName evidence="1">Uncharacterized protein</fullName>
    </submittedName>
</protein>
<evidence type="ECO:0000313" key="1">
    <source>
        <dbReference type="EMBL" id="EST43663.1"/>
    </source>
</evidence>
<evidence type="ECO:0000313" key="3">
    <source>
        <dbReference type="Proteomes" id="UP000018208"/>
    </source>
</evidence>
<proteinExistence type="predicted"/>
<reference evidence="1 2" key="1">
    <citation type="journal article" date="2014" name="PLoS Genet.">
        <title>The Genome of Spironucleus salmonicida Highlights a Fish Pathogen Adapted to Fluctuating Environments.</title>
        <authorList>
            <person name="Xu F."/>
            <person name="Jerlstrom-Hultqvist J."/>
            <person name="Einarsson E."/>
            <person name="Astvaldsson A."/>
            <person name="Svard S.G."/>
            <person name="Andersson J.O."/>
        </authorList>
    </citation>
    <scope>NUCLEOTIDE SEQUENCE</scope>
    <source>
        <strain evidence="2">ATCC 50377</strain>
    </source>
</reference>
<dbReference type="AlphaFoldDB" id="V6LHA3"/>
<dbReference type="EMBL" id="KI546135">
    <property type="protein sequence ID" value="EST43663.1"/>
    <property type="molecule type" value="Genomic_DNA"/>
</dbReference>
<name>V6LHA3_9EUKA</name>
<reference evidence="2" key="2">
    <citation type="submission" date="2020-12" db="EMBL/GenBank/DDBJ databases">
        <title>New Spironucleus salmonicida genome in near-complete chromosomes.</title>
        <authorList>
            <person name="Xu F."/>
            <person name="Kurt Z."/>
            <person name="Jimenez-Gonzalez A."/>
            <person name="Astvaldsson A."/>
            <person name="Andersson J.O."/>
            <person name="Svard S.G."/>
        </authorList>
    </citation>
    <scope>NUCLEOTIDE SEQUENCE</scope>
    <source>
        <strain evidence="2">ATCC 50377</strain>
    </source>
</reference>